<dbReference type="RefSeq" id="WP_058388044.1">
    <property type="nucleotide sequence ID" value="NZ_LNXW01000013.1"/>
</dbReference>
<evidence type="ECO:0000313" key="2">
    <source>
        <dbReference type="EMBL" id="KTC80580.1"/>
    </source>
</evidence>
<comment type="caution">
    <text evidence="2">The sequence shown here is derived from an EMBL/GenBank/DDBJ whole genome shotgun (WGS) entry which is preliminary data.</text>
</comment>
<feature type="chain" id="PRO_5006911844" evidence="1">
    <location>
        <begin position="23"/>
        <end position="118"/>
    </location>
</feature>
<keyword evidence="1" id="KW-0732">Signal</keyword>
<feature type="signal peptide" evidence="1">
    <location>
        <begin position="1"/>
        <end position="22"/>
    </location>
</feature>
<name>A0A0W0SC22_9GAMM</name>
<dbReference type="OrthoDB" id="5652264at2"/>
<evidence type="ECO:0000256" key="1">
    <source>
        <dbReference type="SAM" id="SignalP"/>
    </source>
</evidence>
<dbReference type="PATRIC" id="fig|28084.5.peg.2813"/>
<proteinExistence type="predicted"/>
<dbReference type="EMBL" id="LNXW01000013">
    <property type="protein sequence ID" value="KTC80580.1"/>
    <property type="molecule type" value="Genomic_DNA"/>
</dbReference>
<gene>
    <name evidence="2" type="ORF">Lche_2600</name>
</gene>
<sequence length="118" mass="12493">MYRLITQLLSCVLMFMSTSVFSAPIEINLEPNKAAVLANTNKQTLSLLCEIHAVASAKNYISIQVISGKGMFNGTSLKQGDSLVSALTNLQQVPIAADPGAKAQVTNLGTQPIKAVCI</sequence>
<organism evidence="2 3">
    <name type="scientific">Legionella cherrii</name>
    <dbReference type="NCBI Taxonomy" id="28084"/>
    <lineage>
        <taxon>Bacteria</taxon>
        <taxon>Pseudomonadati</taxon>
        <taxon>Pseudomonadota</taxon>
        <taxon>Gammaproteobacteria</taxon>
        <taxon>Legionellales</taxon>
        <taxon>Legionellaceae</taxon>
        <taxon>Legionella</taxon>
    </lineage>
</organism>
<dbReference type="Proteomes" id="UP000054921">
    <property type="component" value="Unassembled WGS sequence"/>
</dbReference>
<dbReference type="AlphaFoldDB" id="A0A0W0SC22"/>
<reference evidence="2 3" key="1">
    <citation type="submission" date="2015-11" db="EMBL/GenBank/DDBJ databases">
        <title>Genomic analysis of 38 Legionella species identifies large and diverse effector repertoires.</title>
        <authorList>
            <person name="Burstein D."/>
            <person name="Amaro F."/>
            <person name="Zusman T."/>
            <person name="Lifshitz Z."/>
            <person name="Cohen O."/>
            <person name="Gilbert J.A."/>
            <person name="Pupko T."/>
            <person name="Shuman H.A."/>
            <person name="Segal G."/>
        </authorList>
    </citation>
    <scope>NUCLEOTIDE SEQUENCE [LARGE SCALE GENOMIC DNA]</scope>
    <source>
        <strain evidence="2 3">ORW</strain>
    </source>
</reference>
<evidence type="ECO:0000313" key="3">
    <source>
        <dbReference type="Proteomes" id="UP000054921"/>
    </source>
</evidence>
<accession>A0A0W0SC22</accession>
<protein>
    <submittedName>
        <fullName evidence="2">Uncharacterized protein</fullName>
    </submittedName>
</protein>